<dbReference type="GO" id="GO:0016020">
    <property type="term" value="C:membrane"/>
    <property type="evidence" value="ECO:0007669"/>
    <property type="project" value="InterPro"/>
</dbReference>
<dbReference type="GO" id="GO:0032153">
    <property type="term" value="C:cell division site"/>
    <property type="evidence" value="ECO:0007669"/>
    <property type="project" value="TreeGrafter"/>
</dbReference>
<reference evidence="3" key="1">
    <citation type="submission" date="2018-05" db="EMBL/GenBank/DDBJ databases">
        <title>Azospirillum thermophila sp. nov., a novel isolated from hot spring.</title>
        <authorList>
            <person name="Zhao Z."/>
        </authorList>
    </citation>
    <scope>NUCLEOTIDE SEQUENCE [LARGE SCALE GENOMIC DNA]</scope>
    <source>
        <strain evidence="3">CFH 70021</strain>
        <plasmid evidence="3">unnamed1</plasmid>
    </source>
</reference>
<protein>
    <recommendedName>
        <fullName evidence="4">Cell division protein</fullName>
    </recommendedName>
</protein>
<organism evidence="2 3">
    <name type="scientific">Azospirillum thermophilum</name>
    <dbReference type="NCBI Taxonomy" id="2202148"/>
    <lineage>
        <taxon>Bacteria</taxon>
        <taxon>Pseudomonadati</taxon>
        <taxon>Pseudomonadota</taxon>
        <taxon>Alphaproteobacteria</taxon>
        <taxon>Rhodospirillales</taxon>
        <taxon>Azospirillaceae</taxon>
        <taxon>Azospirillum</taxon>
    </lineage>
</organism>
<evidence type="ECO:0000313" key="3">
    <source>
        <dbReference type="Proteomes" id="UP000245629"/>
    </source>
</evidence>
<keyword evidence="1" id="KW-0472">Membrane</keyword>
<name>A0A2S2CXM1_9PROT</name>
<keyword evidence="3" id="KW-1185">Reference proteome</keyword>
<dbReference type="AlphaFoldDB" id="A0A2S2CXM1"/>
<geneLocation type="plasmid" evidence="2 3">
    <name>unnamed1</name>
</geneLocation>
<dbReference type="GO" id="GO:0051301">
    <property type="term" value="P:cell division"/>
    <property type="evidence" value="ECO:0007669"/>
    <property type="project" value="InterPro"/>
</dbReference>
<gene>
    <name evidence="2" type="ORF">DEW08_22495</name>
</gene>
<feature type="transmembrane region" description="Helical" evidence="1">
    <location>
        <begin position="21"/>
        <end position="44"/>
    </location>
</feature>
<evidence type="ECO:0000313" key="2">
    <source>
        <dbReference type="EMBL" id="AWK89263.1"/>
    </source>
</evidence>
<keyword evidence="2" id="KW-0614">Plasmid</keyword>
<feature type="transmembrane region" description="Helical" evidence="1">
    <location>
        <begin position="265"/>
        <end position="289"/>
    </location>
</feature>
<dbReference type="Proteomes" id="UP000245629">
    <property type="component" value="Plasmid unnamed1"/>
</dbReference>
<dbReference type="InterPro" id="IPR004513">
    <property type="entry name" value="FtsX"/>
</dbReference>
<dbReference type="OrthoDB" id="9814843at2"/>
<evidence type="ECO:0008006" key="4">
    <source>
        <dbReference type="Google" id="ProtNLM"/>
    </source>
</evidence>
<dbReference type="PANTHER" id="PTHR47755:SF1">
    <property type="entry name" value="CELL DIVISION PROTEIN FTSX"/>
    <property type="match status" value="1"/>
</dbReference>
<proteinExistence type="predicted"/>
<dbReference type="KEGG" id="azz:DEW08_22495"/>
<accession>A0A2S2CXM1</accession>
<dbReference type="PANTHER" id="PTHR47755">
    <property type="entry name" value="CELL DIVISION PROTEIN FTSX"/>
    <property type="match status" value="1"/>
</dbReference>
<evidence type="ECO:0000256" key="1">
    <source>
        <dbReference type="SAM" id="Phobius"/>
    </source>
</evidence>
<keyword evidence="1" id="KW-0812">Transmembrane</keyword>
<feature type="transmembrane region" description="Helical" evidence="1">
    <location>
        <begin position="171"/>
        <end position="191"/>
    </location>
</feature>
<keyword evidence="1" id="KW-1133">Transmembrane helix</keyword>
<feature type="transmembrane region" description="Helical" evidence="1">
    <location>
        <begin position="226"/>
        <end position="245"/>
    </location>
</feature>
<dbReference type="EMBL" id="CP029356">
    <property type="protein sequence ID" value="AWK89263.1"/>
    <property type="molecule type" value="Genomic_DNA"/>
</dbReference>
<sequence length="297" mass="31108">MTMLGLRRRFDLPLAKDPSSRFLVWITALMVYLATLSLCGAMVVSDLARRWDSGLAGGLTVQIAPLAGNGAAPLNERVEAALTVLRSTPGIRSAGALSPDETGRLLEPWLGPGAADPLLPMPRLIDVVTDGPVDTASLAERLKSAAPGATLDDHAVWLADLRSFARALEGAALAVVLLIGSAGVMSVVFAVRAGLAIHRNLVELLHLMGATDRYVSRQFEAHVTGLALRGGTVGLVLALATLGGVMHAADRLQAGLLPDVGLQPWQWGVLVLVPLAAALLATATARWTVLRTLESLP</sequence>